<keyword evidence="2" id="KW-0812">Transmembrane</keyword>
<dbReference type="Proteomes" id="UP000766698">
    <property type="component" value="Unassembled WGS sequence"/>
</dbReference>
<keyword evidence="4" id="KW-1185">Reference proteome</keyword>
<evidence type="ECO:0000313" key="4">
    <source>
        <dbReference type="Proteomes" id="UP000766698"/>
    </source>
</evidence>
<evidence type="ECO:0000313" key="3">
    <source>
        <dbReference type="EMBL" id="MBB1245766.1"/>
    </source>
</evidence>
<protein>
    <submittedName>
        <fullName evidence="3">DUF3017 domain-containing protein</fullName>
    </submittedName>
</protein>
<evidence type="ECO:0000256" key="2">
    <source>
        <dbReference type="SAM" id="Phobius"/>
    </source>
</evidence>
<dbReference type="InterPro" id="IPR021385">
    <property type="entry name" value="DUF3017"/>
</dbReference>
<comment type="caution">
    <text evidence="3">The sequence shown here is derived from an EMBL/GenBank/DDBJ whole genome shotgun (WGS) entry which is preliminary data.</text>
</comment>
<evidence type="ECO:0000256" key="1">
    <source>
        <dbReference type="SAM" id="MobiDB-lite"/>
    </source>
</evidence>
<dbReference type="EMBL" id="WMLF01000339">
    <property type="protein sequence ID" value="MBB1245766.1"/>
    <property type="molecule type" value="Genomic_DNA"/>
</dbReference>
<feature type="transmembrane region" description="Helical" evidence="2">
    <location>
        <begin position="105"/>
        <end position="125"/>
    </location>
</feature>
<feature type="transmembrane region" description="Helical" evidence="2">
    <location>
        <begin position="52"/>
        <end position="70"/>
    </location>
</feature>
<sequence>MGADSTAGGPRNPDANGNRRSRRFPMLTRDTARPEGGGRAASGSAPAPYRQWPILTVLGGVVVGLLLSLAEARVGILVVGGSLLLGAVLRRFVPSVGMLAVRSRFTDLLTYSVLGTLIVVLALMAQPNPWLELPFLEEVIRFTVH</sequence>
<organism evidence="3 4">
    <name type="scientific">Streptomyces durbertensis</name>
    <dbReference type="NCBI Taxonomy" id="2448886"/>
    <lineage>
        <taxon>Bacteria</taxon>
        <taxon>Bacillati</taxon>
        <taxon>Actinomycetota</taxon>
        <taxon>Actinomycetes</taxon>
        <taxon>Kitasatosporales</taxon>
        <taxon>Streptomycetaceae</taxon>
        <taxon>Streptomyces</taxon>
    </lineage>
</organism>
<keyword evidence="2" id="KW-0472">Membrane</keyword>
<feature type="transmembrane region" description="Helical" evidence="2">
    <location>
        <begin position="76"/>
        <end position="93"/>
    </location>
</feature>
<proteinExistence type="predicted"/>
<feature type="region of interest" description="Disordered" evidence="1">
    <location>
        <begin position="1"/>
        <end position="47"/>
    </location>
</feature>
<dbReference type="Pfam" id="PF11222">
    <property type="entry name" value="DUF3017"/>
    <property type="match status" value="1"/>
</dbReference>
<keyword evidence="2" id="KW-1133">Transmembrane helix</keyword>
<name>A0ABR6EK91_9ACTN</name>
<gene>
    <name evidence="3" type="ORF">GL263_19705</name>
</gene>
<accession>A0ABR6EK91</accession>
<reference evidence="4" key="1">
    <citation type="journal article" date="2020" name="Syst. Appl. Microbiol.">
        <title>Streptomyces alkaliterrae sp. nov., isolated from an alkaline soil, and emended descriptions of Streptomyces alkaliphilus, Streptomyces calidiresistens and Streptomyces durbertensis.</title>
        <authorList>
            <person name="Swiecimska M."/>
            <person name="Golinska P."/>
            <person name="Nouioui I."/>
            <person name="Wypij M."/>
            <person name="Rai M."/>
            <person name="Sangal V."/>
            <person name="Goodfellow M."/>
        </authorList>
    </citation>
    <scope>NUCLEOTIDE SEQUENCE [LARGE SCALE GENOMIC DNA]</scope>
    <source>
        <strain evidence="4">DSM 104538</strain>
    </source>
</reference>